<comment type="caution">
    <text evidence="1">The sequence shown here is derived from an EMBL/GenBank/DDBJ whole genome shotgun (WGS) entry which is preliminary data.</text>
</comment>
<evidence type="ECO:0000313" key="1">
    <source>
        <dbReference type="EMBL" id="KAJ3185141.1"/>
    </source>
</evidence>
<accession>A0AAD5TRQ3</accession>
<dbReference type="EMBL" id="JADGJQ010000002">
    <property type="protein sequence ID" value="KAJ3185141.1"/>
    <property type="molecule type" value="Genomic_DNA"/>
</dbReference>
<name>A0AAD5TRQ3_9FUNG</name>
<dbReference type="AlphaFoldDB" id="A0AAD5TRQ3"/>
<evidence type="ECO:0000313" key="2">
    <source>
        <dbReference type="Proteomes" id="UP001212152"/>
    </source>
</evidence>
<keyword evidence="2" id="KW-1185">Reference proteome</keyword>
<reference evidence="1" key="1">
    <citation type="submission" date="2020-05" db="EMBL/GenBank/DDBJ databases">
        <title>Phylogenomic resolution of chytrid fungi.</title>
        <authorList>
            <person name="Stajich J.E."/>
            <person name="Amses K."/>
            <person name="Simmons R."/>
            <person name="Seto K."/>
            <person name="Myers J."/>
            <person name="Bonds A."/>
            <person name="Quandt C.A."/>
            <person name="Barry K."/>
            <person name="Liu P."/>
            <person name="Grigoriev I."/>
            <person name="Longcore J.E."/>
            <person name="James T.Y."/>
        </authorList>
    </citation>
    <scope>NUCLEOTIDE SEQUENCE</scope>
    <source>
        <strain evidence="1">JEL0379</strain>
    </source>
</reference>
<gene>
    <name evidence="1" type="ORF">HDU87_002708</name>
</gene>
<proteinExistence type="predicted"/>
<protein>
    <submittedName>
        <fullName evidence="1">Uncharacterized protein</fullName>
    </submittedName>
</protein>
<sequence length="221" mass="24795">MYKTPPRKRSYDSITEHTDTKQWMLAFGVDPTNDAFKPAPVTRKPKTLCLGFNLENGVKCTTLVQLRRDTNGFAVCCKHMTAAHLAAIRVVASMTHTNLEAKYTDRGVGQDLNILRIAAGHIIRKATTGVRERMSAHFRSFAAHGGPVVFKFGMARMDDKDDRVDKRIEVHETGPCKAEIHHHVTSVYLDDITMFDNLVNRLLAHGQVTFTTGSWSRLKST</sequence>
<organism evidence="1 2">
    <name type="scientific">Geranomyces variabilis</name>
    <dbReference type="NCBI Taxonomy" id="109894"/>
    <lineage>
        <taxon>Eukaryota</taxon>
        <taxon>Fungi</taxon>
        <taxon>Fungi incertae sedis</taxon>
        <taxon>Chytridiomycota</taxon>
        <taxon>Chytridiomycota incertae sedis</taxon>
        <taxon>Chytridiomycetes</taxon>
        <taxon>Spizellomycetales</taxon>
        <taxon>Powellomycetaceae</taxon>
        <taxon>Geranomyces</taxon>
    </lineage>
</organism>
<dbReference type="Proteomes" id="UP001212152">
    <property type="component" value="Unassembled WGS sequence"/>
</dbReference>